<accession>L8JZM5</accession>
<reference evidence="2 3" key="1">
    <citation type="submission" date="2012-12" db="EMBL/GenBank/DDBJ databases">
        <title>Genome assembly of Fulvivirga imtechensis AK7.</title>
        <authorList>
            <person name="Nupur N."/>
            <person name="Khatri I."/>
            <person name="Kumar R."/>
            <person name="Subramanian S."/>
            <person name="Pinnaka A."/>
        </authorList>
    </citation>
    <scope>NUCLEOTIDE SEQUENCE [LARGE SCALE GENOMIC DNA]</scope>
    <source>
        <strain evidence="2 3">AK7</strain>
    </source>
</reference>
<dbReference type="GO" id="GO:0009279">
    <property type="term" value="C:cell outer membrane"/>
    <property type="evidence" value="ECO:0007669"/>
    <property type="project" value="InterPro"/>
</dbReference>
<organism evidence="2 3">
    <name type="scientific">Fulvivirga imtechensis AK7</name>
    <dbReference type="NCBI Taxonomy" id="1237149"/>
    <lineage>
        <taxon>Bacteria</taxon>
        <taxon>Pseudomonadati</taxon>
        <taxon>Bacteroidota</taxon>
        <taxon>Cytophagia</taxon>
        <taxon>Cytophagales</taxon>
        <taxon>Fulvivirgaceae</taxon>
        <taxon>Fulvivirga</taxon>
    </lineage>
</organism>
<keyword evidence="3" id="KW-1185">Reference proteome</keyword>
<sequence length="256" mass="28911">MAFAIISCTASKQTTSTGERQLSQQLVTSVLWYQQSAEMVASYLQAYEYGKLVLAAKIDTIASERPLAVVLDIDETVLDNSPYEVKQIKKGQVYQFATWKAWTDQARAKALPGALDFINFAKSKGVEVFYISNRRENELNATIQNLQNLGFPNADAKHVYLRSATSDKTARRDLVAESFNIILFVGDNLTDYSEIYANRGENLGKEAIMKNKADLLYNFIMLPNPMYGEWESAIYDNDNSISAEEKLKKRLEVLED</sequence>
<dbReference type="InterPro" id="IPR006423">
    <property type="entry name" value="Lipo_e_P4"/>
</dbReference>
<dbReference type="InterPro" id="IPR023214">
    <property type="entry name" value="HAD_sf"/>
</dbReference>
<dbReference type="InterPro" id="IPR036412">
    <property type="entry name" value="HAD-like_sf"/>
</dbReference>
<keyword evidence="2" id="KW-0449">Lipoprotein</keyword>
<evidence type="ECO:0000313" key="2">
    <source>
        <dbReference type="EMBL" id="ELR73119.1"/>
    </source>
</evidence>
<dbReference type="SFLD" id="SFLDS00003">
    <property type="entry name" value="Haloacid_Dehalogenase"/>
    <property type="match status" value="1"/>
</dbReference>
<dbReference type="PANTHER" id="PTHR31284">
    <property type="entry name" value="ACID PHOSPHATASE-LIKE PROTEIN"/>
    <property type="match status" value="1"/>
</dbReference>
<dbReference type="PANTHER" id="PTHR31284:SF10">
    <property type="entry name" value="ACID PHOSPHATASE-LIKE PROTEIN"/>
    <property type="match status" value="1"/>
</dbReference>
<dbReference type="AlphaFoldDB" id="L8JZM5"/>
<dbReference type="InterPro" id="IPR005519">
    <property type="entry name" value="Acid_phosphat_B-like"/>
</dbReference>
<name>L8JZM5_9BACT</name>
<evidence type="ECO:0000256" key="1">
    <source>
        <dbReference type="ARBA" id="ARBA00022729"/>
    </source>
</evidence>
<protein>
    <submittedName>
        <fullName evidence="2">5'-nucleotidase, lipoprotein e(P4) family</fullName>
    </submittedName>
</protein>
<dbReference type="SFLD" id="SFLDG01125">
    <property type="entry name" value="C1.1:_Acid_Phosphatase_Like"/>
    <property type="match status" value="1"/>
</dbReference>
<dbReference type="PATRIC" id="fig|1237149.3.peg.834"/>
<gene>
    <name evidence="2" type="ORF">C900_05754</name>
</gene>
<dbReference type="SUPFAM" id="SSF56784">
    <property type="entry name" value="HAD-like"/>
    <property type="match status" value="1"/>
</dbReference>
<evidence type="ECO:0000313" key="3">
    <source>
        <dbReference type="Proteomes" id="UP000011135"/>
    </source>
</evidence>
<dbReference type="EMBL" id="AMZN01000009">
    <property type="protein sequence ID" value="ELR73119.1"/>
    <property type="molecule type" value="Genomic_DNA"/>
</dbReference>
<dbReference type="NCBIfam" id="TIGR01533">
    <property type="entry name" value="lipo_e_P4"/>
    <property type="match status" value="1"/>
</dbReference>
<dbReference type="STRING" id="1237149.C900_05754"/>
<dbReference type="PIRSF" id="PIRSF019271">
    <property type="entry name" value="Acid_Ptase_C"/>
    <property type="match status" value="1"/>
</dbReference>
<dbReference type="eggNOG" id="COG2503">
    <property type="taxonomic scope" value="Bacteria"/>
</dbReference>
<dbReference type="Gene3D" id="3.40.50.1000">
    <property type="entry name" value="HAD superfamily/HAD-like"/>
    <property type="match status" value="1"/>
</dbReference>
<keyword evidence="1" id="KW-0732">Signal</keyword>
<dbReference type="Proteomes" id="UP000011135">
    <property type="component" value="Unassembled WGS sequence"/>
</dbReference>
<comment type="caution">
    <text evidence="2">The sequence shown here is derived from an EMBL/GenBank/DDBJ whole genome shotgun (WGS) entry which is preliminary data.</text>
</comment>
<proteinExistence type="predicted"/>
<dbReference type="Pfam" id="PF03767">
    <property type="entry name" value="Acid_phosphat_B"/>
    <property type="match status" value="1"/>
</dbReference>